<dbReference type="Proteomes" id="UP000308600">
    <property type="component" value="Unassembled WGS sequence"/>
</dbReference>
<evidence type="ECO:0000313" key="1">
    <source>
        <dbReference type="EMBL" id="TFK63096.1"/>
    </source>
</evidence>
<evidence type="ECO:0000313" key="2">
    <source>
        <dbReference type="Proteomes" id="UP000308600"/>
    </source>
</evidence>
<protein>
    <submittedName>
        <fullName evidence="1">Uncharacterized protein</fullName>
    </submittedName>
</protein>
<sequence>MSFSGTLPIELQRIIFLWALRKEGTNPVHLLLVAKDVYAELLAHLYKTRITHPSRKYRATPSTHSQLTRNIFIECYGYSLADMNHIFDTLHHCRNTQRLALLGPTFLYGLSCMFCLTAVTHLSISAENLRHILLITTNLGNASRPPGFTHLLKQLEDPRQNAMAFLSRITHLEIIGHTAYLLALRIQHFTSLKQLCVSKQFSGQEINDVARAYPNIEAITLLDTVEITPAEGHLVQEGSKPNSKEEALIAVQGVKEMEEEFDRMGLSVTARKKAVVIHRSDLLAAWEEGANGGEDTWKLADRVVQECLLKA</sequence>
<reference evidence="1 2" key="1">
    <citation type="journal article" date="2019" name="Nat. Ecol. Evol.">
        <title>Megaphylogeny resolves global patterns of mushroom evolution.</title>
        <authorList>
            <person name="Varga T."/>
            <person name="Krizsan K."/>
            <person name="Foldi C."/>
            <person name="Dima B."/>
            <person name="Sanchez-Garcia M."/>
            <person name="Sanchez-Ramirez S."/>
            <person name="Szollosi G.J."/>
            <person name="Szarkandi J.G."/>
            <person name="Papp V."/>
            <person name="Albert L."/>
            <person name="Andreopoulos W."/>
            <person name="Angelini C."/>
            <person name="Antonin V."/>
            <person name="Barry K.W."/>
            <person name="Bougher N.L."/>
            <person name="Buchanan P."/>
            <person name="Buyck B."/>
            <person name="Bense V."/>
            <person name="Catcheside P."/>
            <person name="Chovatia M."/>
            <person name="Cooper J."/>
            <person name="Damon W."/>
            <person name="Desjardin D."/>
            <person name="Finy P."/>
            <person name="Geml J."/>
            <person name="Haridas S."/>
            <person name="Hughes K."/>
            <person name="Justo A."/>
            <person name="Karasinski D."/>
            <person name="Kautmanova I."/>
            <person name="Kiss B."/>
            <person name="Kocsube S."/>
            <person name="Kotiranta H."/>
            <person name="LaButti K.M."/>
            <person name="Lechner B.E."/>
            <person name="Liimatainen K."/>
            <person name="Lipzen A."/>
            <person name="Lukacs Z."/>
            <person name="Mihaltcheva S."/>
            <person name="Morgado L.N."/>
            <person name="Niskanen T."/>
            <person name="Noordeloos M.E."/>
            <person name="Ohm R.A."/>
            <person name="Ortiz-Santana B."/>
            <person name="Ovrebo C."/>
            <person name="Racz N."/>
            <person name="Riley R."/>
            <person name="Savchenko A."/>
            <person name="Shiryaev A."/>
            <person name="Soop K."/>
            <person name="Spirin V."/>
            <person name="Szebenyi C."/>
            <person name="Tomsovsky M."/>
            <person name="Tulloss R.E."/>
            <person name="Uehling J."/>
            <person name="Grigoriev I.V."/>
            <person name="Vagvolgyi C."/>
            <person name="Papp T."/>
            <person name="Martin F.M."/>
            <person name="Miettinen O."/>
            <person name="Hibbett D.S."/>
            <person name="Nagy L.G."/>
        </authorList>
    </citation>
    <scope>NUCLEOTIDE SEQUENCE [LARGE SCALE GENOMIC DNA]</scope>
    <source>
        <strain evidence="1 2">NL-1719</strain>
    </source>
</reference>
<gene>
    <name evidence="1" type="ORF">BDN72DRAFT_964140</name>
</gene>
<proteinExistence type="predicted"/>
<accession>A0ACD3ABP5</accession>
<organism evidence="1 2">
    <name type="scientific">Pluteus cervinus</name>
    <dbReference type="NCBI Taxonomy" id="181527"/>
    <lineage>
        <taxon>Eukaryota</taxon>
        <taxon>Fungi</taxon>
        <taxon>Dikarya</taxon>
        <taxon>Basidiomycota</taxon>
        <taxon>Agaricomycotina</taxon>
        <taxon>Agaricomycetes</taxon>
        <taxon>Agaricomycetidae</taxon>
        <taxon>Agaricales</taxon>
        <taxon>Pluteineae</taxon>
        <taxon>Pluteaceae</taxon>
        <taxon>Pluteus</taxon>
    </lineage>
</organism>
<keyword evidence="2" id="KW-1185">Reference proteome</keyword>
<dbReference type="EMBL" id="ML208540">
    <property type="protein sequence ID" value="TFK63096.1"/>
    <property type="molecule type" value="Genomic_DNA"/>
</dbReference>
<name>A0ACD3ABP5_9AGAR</name>